<organism evidence="2 3">
    <name type="scientific">Verticillium dahliae (strain VdLs.17 / ATCC MYA-4575 / FGSC 10137)</name>
    <name type="common">Verticillium wilt</name>
    <dbReference type="NCBI Taxonomy" id="498257"/>
    <lineage>
        <taxon>Eukaryota</taxon>
        <taxon>Fungi</taxon>
        <taxon>Dikarya</taxon>
        <taxon>Ascomycota</taxon>
        <taxon>Pezizomycotina</taxon>
        <taxon>Sordariomycetes</taxon>
        <taxon>Hypocreomycetidae</taxon>
        <taxon>Glomerellales</taxon>
        <taxon>Plectosphaerellaceae</taxon>
        <taxon>Verticillium</taxon>
    </lineage>
</organism>
<proteinExistence type="predicted"/>
<dbReference type="GeneID" id="20709896"/>
<protein>
    <submittedName>
        <fullName evidence="2">Microtubule-associated protein ytm1</fullName>
    </submittedName>
</protein>
<gene>
    <name evidence="2" type="ORF">VDAG_08433</name>
</gene>
<accession>G2XE51</accession>
<feature type="compositionally biased region" description="Polar residues" evidence="1">
    <location>
        <begin position="11"/>
        <end position="34"/>
    </location>
</feature>
<dbReference type="HOGENOM" id="CLU_2147793_0_0_1"/>
<dbReference type="RefSeq" id="XP_009658453.1">
    <property type="nucleotide sequence ID" value="XM_009660158.1"/>
</dbReference>
<dbReference type="Proteomes" id="UP000001611">
    <property type="component" value="Unassembled WGS sequence"/>
</dbReference>
<evidence type="ECO:0000313" key="3">
    <source>
        <dbReference type="Proteomes" id="UP000001611"/>
    </source>
</evidence>
<keyword evidence="3" id="KW-1185">Reference proteome</keyword>
<name>G2XE51_VERDV</name>
<dbReference type="EMBL" id="DS572714">
    <property type="protein sequence ID" value="EGY18099.1"/>
    <property type="molecule type" value="Genomic_DNA"/>
</dbReference>
<dbReference type="InParanoid" id="G2XE51"/>
<dbReference type="KEGG" id="vda:VDAG_08433"/>
<evidence type="ECO:0000256" key="1">
    <source>
        <dbReference type="SAM" id="MobiDB-lite"/>
    </source>
</evidence>
<sequence>MKTYSCLRTRGNFSCRPTSSDMASPAFSTRSLCSTHPPRSPSTSLSMARSSAQPSKSTSRPRDCPPKPPSRYNTFAPCCRPHTRPRSSMTTGLPRSMSSRPPRPPAAGLATT</sequence>
<dbReference type="AlphaFoldDB" id="G2XE51"/>
<reference evidence="3" key="2">
    <citation type="journal article" date="2011" name="PLoS Pathog.">
        <title>Comparative genomics yields insights into niche adaptation of plant vascular wilt pathogens.</title>
        <authorList>
            <person name="Klosterman S.J."/>
            <person name="Subbarao K.V."/>
            <person name="Kang S."/>
            <person name="Veronese P."/>
            <person name="Gold S.E."/>
            <person name="Thomma B.P.H.J."/>
            <person name="Chen Z."/>
            <person name="Henrissat B."/>
            <person name="Lee Y.-H."/>
            <person name="Park J."/>
            <person name="Garcia-Pedrajas M.D."/>
            <person name="Barbara D.J."/>
            <person name="Anchieta A."/>
            <person name="de Jonge R."/>
            <person name="Santhanam P."/>
            <person name="Maruthachalam K."/>
            <person name="Atallah Z."/>
            <person name="Amyotte S.G."/>
            <person name="Paz Z."/>
            <person name="Inderbitzin P."/>
            <person name="Hayes R.J."/>
            <person name="Heiman D.I."/>
            <person name="Young S."/>
            <person name="Zeng Q."/>
            <person name="Engels R."/>
            <person name="Galagan J."/>
            <person name="Cuomo C.A."/>
            <person name="Dobinson K.F."/>
            <person name="Ma L.-J."/>
        </authorList>
    </citation>
    <scope>NUCLEOTIDE SEQUENCE [LARGE SCALE GENOMIC DNA]</scope>
    <source>
        <strain evidence="3">VdLs.17 / ATCC MYA-4575 / FGSC 10137</strain>
    </source>
</reference>
<feature type="region of interest" description="Disordered" evidence="1">
    <location>
        <begin position="11"/>
        <end position="112"/>
    </location>
</feature>
<evidence type="ECO:0000313" key="2">
    <source>
        <dbReference type="EMBL" id="EGY18099.1"/>
    </source>
</evidence>
<feature type="compositionally biased region" description="Polar residues" evidence="1">
    <location>
        <begin position="41"/>
        <end position="58"/>
    </location>
</feature>
<reference evidence="2 3" key="1">
    <citation type="submission" date="2008-03" db="EMBL/GenBank/DDBJ databases">
        <title>The Genome Sequence of Verticillium dahliae VdLs.17.</title>
        <authorList>
            <consortium name="The Broad Institute Genome Sequencing Platform"/>
            <person name="Ma L.-J.J."/>
            <person name="Klosterman S.J."/>
            <person name="Subbarao K."/>
            <person name="Dobinson K."/>
            <person name="Veronese P."/>
            <person name="Kang S."/>
            <person name="Gold S.E."/>
            <person name="Young S."/>
            <person name="Jaffe D."/>
            <person name="Gnerre S."/>
            <person name="Berlin A."/>
            <person name="Heiman D."/>
            <person name="Hepburn T."/>
            <person name="Sykes S."/>
            <person name="Alvarado L."/>
            <person name="Kodira C.D."/>
            <person name="Lander E."/>
            <person name="Galagan J."/>
            <person name="Nusbaum C."/>
            <person name="Birren B."/>
        </authorList>
    </citation>
    <scope>NUCLEOTIDE SEQUENCE [LARGE SCALE GENOMIC DNA]</scope>
    <source>
        <strain evidence="3">VdLs.17 / ATCC MYA-4575 / FGSC 10137</strain>
    </source>
</reference>